<dbReference type="InterPro" id="IPR010982">
    <property type="entry name" value="Lambda_DNA-bd_dom_sf"/>
</dbReference>
<proteinExistence type="predicted"/>
<gene>
    <name evidence="2" type="ORF">MACH21_07250</name>
</gene>
<name>A0AA48HA72_9RHOB</name>
<feature type="domain" description="HTH cro/C1-type" evidence="1">
    <location>
        <begin position="32"/>
        <end position="74"/>
    </location>
</feature>
<evidence type="ECO:0000259" key="1">
    <source>
        <dbReference type="PROSITE" id="PS50943"/>
    </source>
</evidence>
<evidence type="ECO:0000313" key="3">
    <source>
        <dbReference type="Proteomes" id="UP001337723"/>
    </source>
</evidence>
<dbReference type="CDD" id="cd00093">
    <property type="entry name" value="HTH_XRE"/>
    <property type="match status" value="1"/>
</dbReference>
<organism evidence="2 3">
    <name type="scientific">Roseicyclus marinus</name>
    <dbReference type="NCBI Taxonomy" id="2161673"/>
    <lineage>
        <taxon>Bacteria</taxon>
        <taxon>Pseudomonadati</taxon>
        <taxon>Pseudomonadota</taxon>
        <taxon>Alphaproteobacteria</taxon>
        <taxon>Rhodobacterales</taxon>
        <taxon>Roseobacteraceae</taxon>
        <taxon>Roseicyclus</taxon>
    </lineage>
</organism>
<accession>A0AA48HA72</accession>
<dbReference type="KEGG" id="rmai:MACH21_07250"/>
<dbReference type="EMBL" id="AP027266">
    <property type="protein sequence ID" value="BDW84548.1"/>
    <property type="molecule type" value="Genomic_DNA"/>
</dbReference>
<dbReference type="PROSITE" id="PS50943">
    <property type="entry name" value="HTH_CROC1"/>
    <property type="match status" value="1"/>
</dbReference>
<evidence type="ECO:0000313" key="2">
    <source>
        <dbReference type="EMBL" id="BDW84548.1"/>
    </source>
</evidence>
<keyword evidence="3" id="KW-1185">Reference proteome</keyword>
<reference evidence="2 3" key="1">
    <citation type="submission" date="2023-01" db="EMBL/GenBank/DDBJ databases">
        <title>Complete genome sequence of Roseicyclus marinus strain Dej080120_10.</title>
        <authorList>
            <person name="Ueki S."/>
            <person name="Maruyama F."/>
        </authorList>
    </citation>
    <scope>NUCLEOTIDE SEQUENCE [LARGE SCALE GENOMIC DNA]</scope>
    <source>
        <strain evidence="2 3">Dej080120_10</strain>
    </source>
</reference>
<dbReference type="InterPro" id="IPR001387">
    <property type="entry name" value="Cro/C1-type_HTH"/>
</dbReference>
<dbReference type="Gene3D" id="1.10.260.40">
    <property type="entry name" value="lambda repressor-like DNA-binding domains"/>
    <property type="match status" value="1"/>
</dbReference>
<dbReference type="SMART" id="SM00530">
    <property type="entry name" value="HTH_XRE"/>
    <property type="match status" value="1"/>
</dbReference>
<sequence>MLEKSDKRSVAATFRDRLAAALAISGQSRAGLARAIGVDRSSVTQMLAPGETRMPGGHVVAACAQALDVSADWLLGLTDRPEQAGALLDSSLSISETGRATGLDDQIFAWHREAEGYKIRHVPATLPDMLKTNALLRWEYAPLTHRRPDAAIDAAAERLDWMRLTEGDYEMAMAVHEMESFARGEGYYAGLDPDIRRAQIDWLAEVYDQFYPSLRIFLYDARRVWSAPVTVFGPKMAVIYLGRHYIAFRDRDRVRTVTRHFDWLVREAQVSARAIPGHLAHLRGLVDQGR</sequence>
<protein>
    <submittedName>
        <fullName evidence="2">XRE family transcriptional regulator</fullName>
    </submittedName>
</protein>
<dbReference type="GO" id="GO:0003677">
    <property type="term" value="F:DNA binding"/>
    <property type="evidence" value="ECO:0007669"/>
    <property type="project" value="InterPro"/>
</dbReference>
<dbReference type="AlphaFoldDB" id="A0AA48HA72"/>
<dbReference type="Proteomes" id="UP001337723">
    <property type="component" value="Chromosome"/>
</dbReference>
<dbReference type="SUPFAM" id="SSF47413">
    <property type="entry name" value="lambda repressor-like DNA-binding domains"/>
    <property type="match status" value="1"/>
</dbReference>